<dbReference type="Proteomes" id="UP001371456">
    <property type="component" value="Unassembled WGS sequence"/>
</dbReference>
<dbReference type="AlphaFoldDB" id="A0AAN8Y308"/>
<gene>
    <name evidence="3" type="ORF">RDI58_024478</name>
</gene>
<feature type="domain" description="FH2" evidence="2">
    <location>
        <begin position="1"/>
        <end position="100"/>
    </location>
</feature>
<proteinExistence type="inferred from homology"/>
<keyword evidence="4" id="KW-1185">Reference proteome</keyword>
<comment type="similarity">
    <text evidence="1">Belongs to the formin-like family. Class-I subfamily.</text>
</comment>
<dbReference type="PROSITE" id="PS51444">
    <property type="entry name" value="FH2"/>
    <property type="match status" value="1"/>
</dbReference>
<dbReference type="Gene3D" id="1.20.58.2220">
    <property type="entry name" value="Formin, FH2 domain"/>
    <property type="match status" value="1"/>
</dbReference>
<name>A0AAN8Y308_SOLBU</name>
<evidence type="ECO:0000259" key="2">
    <source>
        <dbReference type="PROSITE" id="PS51444"/>
    </source>
</evidence>
<comment type="caution">
    <text evidence="3">The sequence shown here is derived from an EMBL/GenBank/DDBJ whole genome shotgun (WGS) entry which is preliminary data.</text>
</comment>
<dbReference type="Pfam" id="PF02181">
    <property type="entry name" value="FH2"/>
    <property type="match status" value="1"/>
</dbReference>
<dbReference type="EMBL" id="JBANQN010000010">
    <property type="protein sequence ID" value="KAK6777760.1"/>
    <property type="molecule type" value="Genomic_DNA"/>
</dbReference>
<dbReference type="GO" id="GO:0051015">
    <property type="term" value="F:actin filament binding"/>
    <property type="evidence" value="ECO:0007669"/>
    <property type="project" value="InterPro"/>
</dbReference>
<reference evidence="3 4" key="1">
    <citation type="submission" date="2024-02" db="EMBL/GenBank/DDBJ databases">
        <title>de novo genome assembly of Solanum bulbocastanum strain 11H21.</title>
        <authorList>
            <person name="Hosaka A.J."/>
        </authorList>
    </citation>
    <scope>NUCLEOTIDE SEQUENCE [LARGE SCALE GENOMIC DNA]</scope>
    <source>
        <tissue evidence="3">Young leaves</tissue>
    </source>
</reference>
<sequence length="100" mass="11164">MNDGTFCGGAQAFKINTLLKLSDVKGIDEKTELIHFVVQEIIRSEDKVCIEVKNTHKKISGTPKKDNVASKTSQSTNLSSLDLRHKLFPAITYRRINDSS</sequence>
<dbReference type="GO" id="GO:0045010">
    <property type="term" value="P:actin nucleation"/>
    <property type="evidence" value="ECO:0007669"/>
    <property type="project" value="InterPro"/>
</dbReference>
<protein>
    <recommendedName>
        <fullName evidence="2">FH2 domain-containing protein</fullName>
    </recommendedName>
</protein>
<dbReference type="InterPro" id="IPR027643">
    <property type="entry name" value="Formin-like_plant"/>
</dbReference>
<dbReference type="PANTHER" id="PTHR23213">
    <property type="entry name" value="FORMIN-RELATED"/>
    <property type="match status" value="1"/>
</dbReference>
<dbReference type="InterPro" id="IPR015425">
    <property type="entry name" value="FH2_Formin"/>
</dbReference>
<dbReference type="InterPro" id="IPR042201">
    <property type="entry name" value="FH2_Formin_sf"/>
</dbReference>
<evidence type="ECO:0000313" key="4">
    <source>
        <dbReference type="Proteomes" id="UP001371456"/>
    </source>
</evidence>
<evidence type="ECO:0000313" key="3">
    <source>
        <dbReference type="EMBL" id="KAK6777760.1"/>
    </source>
</evidence>
<evidence type="ECO:0000256" key="1">
    <source>
        <dbReference type="ARBA" id="ARBA00025793"/>
    </source>
</evidence>
<dbReference type="PANTHER" id="PTHR23213:SF269">
    <property type="entry name" value="FORMIN-LIKE PROTEIN 5"/>
    <property type="match status" value="1"/>
</dbReference>
<organism evidence="3 4">
    <name type="scientific">Solanum bulbocastanum</name>
    <name type="common">Wild potato</name>
    <dbReference type="NCBI Taxonomy" id="147425"/>
    <lineage>
        <taxon>Eukaryota</taxon>
        <taxon>Viridiplantae</taxon>
        <taxon>Streptophyta</taxon>
        <taxon>Embryophyta</taxon>
        <taxon>Tracheophyta</taxon>
        <taxon>Spermatophyta</taxon>
        <taxon>Magnoliopsida</taxon>
        <taxon>eudicotyledons</taxon>
        <taxon>Gunneridae</taxon>
        <taxon>Pentapetalae</taxon>
        <taxon>asterids</taxon>
        <taxon>lamiids</taxon>
        <taxon>Solanales</taxon>
        <taxon>Solanaceae</taxon>
        <taxon>Solanoideae</taxon>
        <taxon>Solaneae</taxon>
        <taxon>Solanum</taxon>
    </lineage>
</organism>
<accession>A0AAN8Y308</accession>
<dbReference type="SUPFAM" id="SSF101447">
    <property type="entry name" value="Formin homology 2 domain (FH2 domain)"/>
    <property type="match status" value="1"/>
</dbReference>